<dbReference type="Gene3D" id="3.30.450.20">
    <property type="entry name" value="PAS domain"/>
    <property type="match status" value="1"/>
</dbReference>
<dbReference type="Pfam" id="PF00989">
    <property type="entry name" value="PAS"/>
    <property type="match status" value="1"/>
</dbReference>
<reference evidence="20" key="1">
    <citation type="submission" date="2018-06" db="EMBL/GenBank/DDBJ databases">
        <authorList>
            <person name="Zhirakovskaya E."/>
        </authorList>
    </citation>
    <scope>NUCLEOTIDE SEQUENCE</scope>
</reference>
<dbReference type="EMBL" id="UOFR01000034">
    <property type="protein sequence ID" value="VAW95679.1"/>
    <property type="molecule type" value="Genomic_DNA"/>
</dbReference>
<comment type="function">
    <text evidence="17">Member of the two-component regulatory system PhoR/PhoB involved in the phosphate regulon genes expression. PhoR may function as a membrane-associated protein kinase that phosphorylates PhoB in response to environmental signals.</text>
</comment>
<keyword evidence="5" id="KW-0813">Transport</keyword>
<sequence>MNKSWNAELWRLAALLVATTVLGLIFDYVFLFLTIALSGYLAWTFINLRNMYRWLAVGKKFSPPNSAGVWGELFTEIYKLQKRNKKRQKRLVNLLARFRETTEAMPDGVVVMQANGTIEWWNDVGSKLLRLNYPQDVGQRITNLVRNPEFHNFYQRAEQDEIFHMSAPGDGNKTIAIQITPYGQHQSLLTARDVTLLERVEQIRRDFVANISHELRTPLTVMTGFLETMASEPHEQDAETQRSIELMQQQSKRMQRLVEDLMLLSKLENEHKPIKHDVVAVPKMLLTLKDEAEVVSGERKHKIVIEQDEDLYLYGDAKELDSVFSNLVINAINYSPDEGQITIRWFENDSVAVFEVSDNGIGIPSHHLSRLTERFYRVDVARSRETGGSGLGLAIVKHALNRHLATLKIKSNVGKGTTVTCTFSSDATVRKDKIRQVV</sequence>
<keyword evidence="6" id="KW-1003">Cell membrane</keyword>
<evidence type="ECO:0000256" key="9">
    <source>
        <dbReference type="ARBA" id="ARBA00022679"/>
    </source>
</evidence>
<keyword evidence="10 18" id="KW-0812">Transmembrane</keyword>
<evidence type="ECO:0000256" key="7">
    <source>
        <dbReference type="ARBA" id="ARBA00022553"/>
    </source>
</evidence>
<feature type="domain" description="Histidine kinase" evidence="19">
    <location>
        <begin position="210"/>
        <end position="427"/>
    </location>
</feature>
<keyword evidence="13" id="KW-0067">ATP-binding</keyword>
<dbReference type="Pfam" id="PF11808">
    <property type="entry name" value="PhoR"/>
    <property type="match status" value="1"/>
</dbReference>
<dbReference type="InterPro" id="IPR050351">
    <property type="entry name" value="BphY/WalK/GraS-like"/>
</dbReference>
<dbReference type="SUPFAM" id="SSF55874">
    <property type="entry name" value="ATPase domain of HSP90 chaperone/DNA topoisomerase II/histidine kinase"/>
    <property type="match status" value="1"/>
</dbReference>
<dbReference type="PANTHER" id="PTHR45453:SF1">
    <property type="entry name" value="PHOSPHATE REGULON SENSOR PROTEIN PHOR"/>
    <property type="match status" value="1"/>
</dbReference>
<evidence type="ECO:0000313" key="20">
    <source>
        <dbReference type="EMBL" id="VAW95679.1"/>
    </source>
</evidence>
<dbReference type="InterPro" id="IPR035965">
    <property type="entry name" value="PAS-like_dom_sf"/>
</dbReference>
<dbReference type="CDD" id="cd00082">
    <property type="entry name" value="HisKA"/>
    <property type="match status" value="1"/>
</dbReference>
<dbReference type="PRINTS" id="PR00344">
    <property type="entry name" value="BCTRLSENSOR"/>
</dbReference>
<accession>A0A3B1ABP9</accession>
<evidence type="ECO:0000256" key="18">
    <source>
        <dbReference type="SAM" id="Phobius"/>
    </source>
</evidence>
<evidence type="ECO:0000256" key="15">
    <source>
        <dbReference type="ARBA" id="ARBA00023012"/>
    </source>
</evidence>
<proteinExistence type="predicted"/>
<dbReference type="PANTHER" id="PTHR45453">
    <property type="entry name" value="PHOSPHATE REGULON SENSOR PROTEIN PHOR"/>
    <property type="match status" value="1"/>
</dbReference>
<keyword evidence="9 20" id="KW-0808">Transferase</keyword>
<protein>
    <recommendedName>
        <fullName evidence="4">Phosphate regulon sensor protein PhoR</fullName>
        <ecNumber evidence="3">2.7.13.3</ecNumber>
    </recommendedName>
</protein>
<keyword evidence="8" id="KW-0592">Phosphate transport</keyword>
<evidence type="ECO:0000256" key="13">
    <source>
        <dbReference type="ARBA" id="ARBA00022840"/>
    </source>
</evidence>
<dbReference type="InterPro" id="IPR003594">
    <property type="entry name" value="HATPase_dom"/>
</dbReference>
<dbReference type="InterPro" id="IPR021766">
    <property type="entry name" value="PhoR_N"/>
</dbReference>
<keyword evidence="11" id="KW-0547">Nucleotide-binding</keyword>
<dbReference type="GO" id="GO:0006817">
    <property type="term" value="P:phosphate ion transport"/>
    <property type="evidence" value="ECO:0007669"/>
    <property type="project" value="UniProtKB-KW"/>
</dbReference>
<dbReference type="GO" id="GO:0004721">
    <property type="term" value="F:phosphoprotein phosphatase activity"/>
    <property type="evidence" value="ECO:0007669"/>
    <property type="project" value="InterPro"/>
</dbReference>
<evidence type="ECO:0000256" key="5">
    <source>
        <dbReference type="ARBA" id="ARBA00022448"/>
    </source>
</evidence>
<dbReference type="InterPro" id="IPR013767">
    <property type="entry name" value="PAS_fold"/>
</dbReference>
<dbReference type="InterPro" id="IPR036890">
    <property type="entry name" value="HATPase_C_sf"/>
</dbReference>
<keyword evidence="7" id="KW-0597">Phosphoprotein</keyword>
<evidence type="ECO:0000256" key="3">
    <source>
        <dbReference type="ARBA" id="ARBA00012438"/>
    </source>
</evidence>
<dbReference type="AlphaFoldDB" id="A0A3B1ABP9"/>
<dbReference type="EC" id="2.7.13.3" evidence="3"/>
<dbReference type="PROSITE" id="PS50109">
    <property type="entry name" value="HIS_KIN"/>
    <property type="match status" value="1"/>
</dbReference>
<dbReference type="SUPFAM" id="SSF55785">
    <property type="entry name" value="PYP-like sensor domain (PAS domain)"/>
    <property type="match status" value="1"/>
</dbReference>
<dbReference type="GO" id="GO:0005886">
    <property type="term" value="C:plasma membrane"/>
    <property type="evidence" value="ECO:0007669"/>
    <property type="project" value="UniProtKB-SubCell"/>
</dbReference>
<organism evidence="20">
    <name type="scientific">hydrothermal vent metagenome</name>
    <dbReference type="NCBI Taxonomy" id="652676"/>
    <lineage>
        <taxon>unclassified sequences</taxon>
        <taxon>metagenomes</taxon>
        <taxon>ecological metagenomes</taxon>
    </lineage>
</organism>
<dbReference type="FunFam" id="1.10.287.130:FF:000008">
    <property type="entry name" value="Two-component sensor histidine kinase"/>
    <property type="match status" value="1"/>
</dbReference>
<dbReference type="Pfam" id="PF00512">
    <property type="entry name" value="HisKA"/>
    <property type="match status" value="1"/>
</dbReference>
<evidence type="ECO:0000256" key="12">
    <source>
        <dbReference type="ARBA" id="ARBA00022777"/>
    </source>
</evidence>
<comment type="subcellular location">
    <subcellularLocation>
        <location evidence="2">Cell membrane</location>
    </subcellularLocation>
</comment>
<evidence type="ECO:0000256" key="8">
    <source>
        <dbReference type="ARBA" id="ARBA00022592"/>
    </source>
</evidence>
<evidence type="ECO:0000256" key="10">
    <source>
        <dbReference type="ARBA" id="ARBA00022692"/>
    </source>
</evidence>
<dbReference type="InterPro" id="IPR003661">
    <property type="entry name" value="HisK_dim/P_dom"/>
</dbReference>
<dbReference type="Pfam" id="PF02518">
    <property type="entry name" value="HATPase_c"/>
    <property type="match status" value="1"/>
</dbReference>
<dbReference type="NCBIfam" id="TIGR02966">
    <property type="entry name" value="phoR_proteo"/>
    <property type="match status" value="1"/>
</dbReference>
<dbReference type="SMART" id="SM00387">
    <property type="entry name" value="HATPase_c"/>
    <property type="match status" value="1"/>
</dbReference>
<evidence type="ECO:0000256" key="16">
    <source>
        <dbReference type="ARBA" id="ARBA00023136"/>
    </source>
</evidence>
<evidence type="ECO:0000259" key="19">
    <source>
        <dbReference type="PROSITE" id="PS50109"/>
    </source>
</evidence>
<evidence type="ECO:0000256" key="6">
    <source>
        <dbReference type="ARBA" id="ARBA00022475"/>
    </source>
</evidence>
<dbReference type="Gene3D" id="1.10.287.130">
    <property type="match status" value="1"/>
</dbReference>
<dbReference type="SMART" id="SM00091">
    <property type="entry name" value="PAS"/>
    <property type="match status" value="1"/>
</dbReference>
<keyword evidence="14 18" id="KW-1133">Transmembrane helix</keyword>
<dbReference type="SMART" id="SM00388">
    <property type="entry name" value="HisKA"/>
    <property type="match status" value="1"/>
</dbReference>
<feature type="transmembrane region" description="Helical" evidence="18">
    <location>
        <begin position="12"/>
        <end position="43"/>
    </location>
</feature>
<dbReference type="GO" id="GO:0000155">
    <property type="term" value="F:phosphorelay sensor kinase activity"/>
    <property type="evidence" value="ECO:0007669"/>
    <property type="project" value="InterPro"/>
</dbReference>
<dbReference type="GO" id="GO:0006355">
    <property type="term" value="P:regulation of DNA-templated transcription"/>
    <property type="evidence" value="ECO:0007669"/>
    <property type="project" value="InterPro"/>
</dbReference>
<evidence type="ECO:0000256" key="2">
    <source>
        <dbReference type="ARBA" id="ARBA00004236"/>
    </source>
</evidence>
<dbReference type="Gene3D" id="3.30.565.10">
    <property type="entry name" value="Histidine kinase-like ATPase, C-terminal domain"/>
    <property type="match status" value="1"/>
</dbReference>
<evidence type="ECO:0000256" key="4">
    <source>
        <dbReference type="ARBA" id="ARBA00019665"/>
    </source>
</evidence>
<dbReference type="NCBIfam" id="NF008235">
    <property type="entry name" value="PRK11006.1"/>
    <property type="match status" value="1"/>
</dbReference>
<evidence type="ECO:0000256" key="11">
    <source>
        <dbReference type="ARBA" id="ARBA00022741"/>
    </source>
</evidence>
<keyword evidence="16 18" id="KW-0472">Membrane</keyword>
<dbReference type="InterPro" id="IPR004358">
    <property type="entry name" value="Sig_transdc_His_kin-like_C"/>
</dbReference>
<dbReference type="SUPFAM" id="SSF47384">
    <property type="entry name" value="Homodimeric domain of signal transducing histidine kinase"/>
    <property type="match status" value="1"/>
</dbReference>
<dbReference type="InterPro" id="IPR000014">
    <property type="entry name" value="PAS"/>
</dbReference>
<evidence type="ECO:0000256" key="17">
    <source>
        <dbReference type="ARBA" id="ARBA00025207"/>
    </source>
</evidence>
<dbReference type="FunFam" id="3.30.565.10:FF:000006">
    <property type="entry name" value="Sensor histidine kinase WalK"/>
    <property type="match status" value="1"/>
</dbReference>
<dbReference type="GO" id="GO:0005524">
    <property type="term" value="F:ATP binding"/>
    <property type="evidence" value="ECO:0007669"/>
    <property type="project" value="UniProtKB-KW"/>
</dbReference>
<evidence type="ECO:0000256" key="14">
    <source>
        <dbReference type="ARBA" id="ARBA00022989"/>
    </source>
</evidence>
<comment type="catalytic activity">
    <reaction evidence="1">
        <text>ATP + protein L-histidine = ADP + protein N-phospho-L-histidine.</text>
        <dbReference type="EC" id="2.7.13.3"/>
    </reaction>
</comment>
<keyword evidence="15" id="KW-0902">Two-component regulatory system</keyword>
<dbReference type="InterPro" id="IPR005467">
    <property type="entry name" value="His_kinase_dom"/>
</dbReference>
<dbReference type="GO" id="GO:0016036">
    <property type="term" value="P:cellular response to phosphate starvation"/>
    <property type="evidence" value="ECO:0007669"/>
    <property type="project" value="TreeGrafter"/>
</dbReference>
<gene>
    <name evidence="20" type="ORF">MNBD_GAMMA21-1516</name>
</gene>
<dbReference type="InterPro" id="IPR036097">
    <property type="entry name" value="HisK_dim/P_sf"/>
</dbReference>
<name>A0A3B1ABP9_9ZZZZ</name>
<keyword evidence="12" id="KW-0418">Kinase</keyword>
<evidence type="ECO:0000256" key="1">
    <source>
        <dbReference type="ARBA" id="ARBA00000085"/>
    </source>
</evidence>
<dbReference type="InterPro" id="IPR014310">
    <property type="entry name" value="Sig_transdc_His_kinase_PhoR"/>
</dbReference>